<evidence type="ECO:0008006" key="5">
    <source>
        <dbReference type="Google" id="ProtNLM"/>
    </source>
</evidence>
<dbReference type="AlphaFoldDB" id="A0A3N0VXX8"/>
<proteinExistence type="predicted"/>
<sequence>MIVHFILPGETLQSISDEIKLENPKYLKEYHNEHCGRNERIGNELSPGKKLLIPDIVKIKEYNSRNDAPFKKRELNPALNFNPEGLQQKYQVRIIETNATENSPIKNSTTSFEVALQWIRKEDDQHIFHLSKDNIRSENGGKMGDLAAECIKALNPVEIRTNAKGKVLKISLTKEITERFQQIKERLSDLFPDQYAALYIEEFEYAVQNEKLFDERMKEDAFIRMYFTPIRNTFKNGVSIFDHFITYESIPVTIAQRVEDIHYTEEITLLQNLHYAQVQNDLDYTGKFTLYTKTGIVKNIEINYNISQYSVKYTTNLSVYEML</sequence>
<gene>
    <name evidence="2" type="ORF">BCF50_2157</name>
    <name evidence="1" type="ORF">EGI05_09685</name>
</gene>
<dbReference type="RefSeq" id="WP_123262860.1">
    <property type="nucleotide sequence ID" value="NZ_RJTX01000002.1"/>
</dbReference>
<evidence type="ECO:0000313" key="1">
    <source>
        <dbReference type="EMBL" id="ROH97644.1"/>
    </source>
</evidence>
<keyword evidence="4" id="KW-1185">Reference proteome</keyword>
<reference evidence="1 3" key="1">
    <citation type="submission" date="2018-11" db="EMBL/GenBank/DDBJ databases">
        <title>Proposal to divide the Flavobacteriaceae and reorganize its genera based on Amino Acid Identity values calculated from whole genome sequences.</title>
        <authorList>
            <person name="Nicholson A.C."/>
            <person name="Gulvik C.A."/>
            <person name="Whitney A.M."/>
            <person name="Humrighouse B.W."/>
            <person name="Bell M."/>
            <person name="Holmes B."/>
            <person name="Steigerwalt A."/>
            <person name="Villarma A."/>
            <person name="Sheth M."/>
            <person name="Batra D."/>
            <person name="Pryor J."/>
            <person name="Bernardet J.-F."/>
            <person name="Hugo C."/>
            <person name="Kampfer P."/>
            <person name="Newman J."/>
            <person name="Mcquiston J.R."/>
        </authorList>
    </citation>
    <scope>NUCLEOTIDE SEQUENCE [LARGE SCALE GENOMIC DNA]</scope>
    <source>
        <strain evidence="1 3">DSM 15235</strain>
    </source>
</reference>
<protein>
    <recommendedName>
        <fullName evidence="5">LysM domain-containing protein</fullName>
    </recommendedName>
</protein>
<accession>A0A3N0VXX8</accession>
<dbReference type="OrthoDB" id="1267051at2"/>
<name>A0A3N0VXX8_9FLAO</name>
<evidence type="ECO:0000313" key="4">
    <source>
        <dbReference type="Proteomes" id="UP000295709"/>
    </source>
</evidence>
<evidence type="ECO:0000313" key="2">
    <source>
        <dbReference type="EMBL" id="TDX93200.1"/>
    </source>
</evidence>
<dbReference type="EMBL" id="RJTX01000002">
    <property type="protein sequence ID" value="ROH97644.1"/>
    <property type="molecule type" value="Genomic_DNA"/>
</dbReference>
<comment type="caution">
    <text evidence="1">The sequence shown here is derived from an EMBL/GenBank/DDBJ whole genome shotgun (WGS) entry which is preliminary data.</text>
</comment>
<dbReference type="EMBL" id="SOQW01000002">
    <property type="protein sequence ID" value="TDX93200.1"/>
    <property type="molecule type" value="Genomic_DNA"/>
</dbReference>
<dbReference type="Proteomes" id="UP000269375">
    <property type="component" value="Unassembled WGS sequence"/>
</dbReference>
<organism evidence="1 3">
    <name type="scientific">Chryseobacterium daecheongense</name>
    <dbReference type="NCBI Taxonomy" id="192389"/>
    <lineage>
        <taxon>Bacteria</taxon>
        <taxon>Pseudomonadati</taxon>
        <taxon>Bacteroidota</taxon>
        <taxon>Flavobacteriia</taxon>
        <taxon>Flavobacteriales</taxon>
        <taxon>Weeksellaceae</taxon>
        <taxon>Chryseobacterium group</taxon>
        <taxon>Chryseobacterium</taxon>
    </lineage>
</organism>
<evidence type="ECO:0000313" key="3">
    <source>
        <dbReference type="Proteomes" id="UP000269375"/>
    </source>
</evidence>
<dbReference type="Proteomes" id="UP000295709">
    <property type="component" value="Unassembled WGS sequence"/>
</dbReference>
<reference evidence="2 4" key="2">
    <citation type="submission" date="2019-03" db="EMBL/GenBank/DDBJ databases">
        <title>Genomic Encyclopedia of Archaeal and Bacterial Type Strains, Phase II (KMG-II): from individual species to whole genera.</title>
        <authorList>
            <person name="Goeker M."/>
        </authorList>
    </citation>
    <scope>NUCLEOTIDE SEQUENCE [LARGE SCALE GENOMIC DNA]</scope>
    <source>
        <strain evidence="2 4">DSM 15235</strain>
    </source>
</reference>